<dbReference type="SMART" id="SM00220">
    <property type="entry name" value="S_TKc"/>
    <property type="match status" value="1"/>
</dbReference>
<name>A0A5A9ZGA9_9ACTN</name>
<dbReference type="AlphaFoldDB" id="A0A5A9ZGA9"/>
<organism evidence="7 8">
    <name type="scientific">Streptomyces apricus</name>
    <dbReference type="NCBI Taxonomy" id="1828112"/>
    <lineage>
        <taxon>Bacteria</taxon>
        <taxon>Bacillati</taxon>
        <taxon>Actinomycetota</taxon>
        <taxon>Actinomycetes</taxon>
        <taxon>Kitasatosporales</taxon>
        <taxon>Streptomycetaceae</taxon>
        <taxon>Streptomyces</taxon>
    </lineage>
</organism>
<dbReference type="OrthoDB" id="9762169at2"/>
<keyword evidence="3 7" id="KW-0418">Kinase</keyword>
<dbReference type="InterPro" id="IPR000719">
    <property type="entry name" value="Prot_kinase_dom"/>
</dbReference>
<evidence type="ECO:0000256" key="2">
    <source>
        <dbReference type="ARBA" id="ARBA00022741"/>
    </source>
</evidence>
<dbReference type="InterPro" id="IPR008271">
    <property type="entry name" value="Ser/Thr_kinase_AS"/>
</dbReference>
<dbReference type="PROSITE" id="PS00107">
    <property type="entry name" value="PROTEIN_KINASE_ATP"/>
    <property type="match status" value="1"/>
</dbReference>
<gene>
    <name evidence="7" type="ORF">FGF04_38360</name>
</gene>
<dbReference type="Proteomes" id="UP000324965">
    <property type="component" value="Unassembled WGS sequence"/>
</dbReference>
<dbReference type="InterPro" id="IPR011009">
    <property type="entry name" value="Kinase-like_dom_sf"/>
</dbReference>
<keyword evidence="8" id="KW-1185">Reference proteome</keyword>
<feature type="binding site" evidence="5">
    <location>
        <position position="43"/>
    </location>
    <ligand>
        <name>ATP</name>
        <dbReference type="ChEBI" id="CHEBI:30616"/>
    </ligand>
</feature>
<dbReference type="Pfam" id="PF00069">
    <property type="entry name" value="Pkinase"/>
    <property type="match status" value="1"/>
</dbReference>
<dbReference type="PROSITE" id="PS50011">
    <property type="entry name" value="PROTEIN_KINASE_DOM"/>
    <property type="match status" value="1"/>
</dbReference>
<dbReference type="SUPFAM" id="SSF56112">
    <property type="entry name" value="Protein kinase-like (PK-like)"/>
    <property type="match status" value="1"/>
</dbReference>
<evidence type="ECO:0000313" key="8">
    <source>
        <dbReference type="Proteomes" id="UP000324965"/>
    </source>
</evidence>
<dbReference type="PROSITE" id="PS00108">
    <property type="entry name" value="PROTEIN_KINASE_ST"/>
    <property type="match status" value="1"/>
</dbReference>
<dbReference type="CDD" id="cd14014">
    <property type="entry name" value="STKc_PknB_like"/>
    <property type="match status" value="1"/>
</dbReference>
<feature type="non-terminal residue" evidence="7">
    <location>
        <position position="309"/>
    </location>
</feature>
<protein>
    <submittedName>
        <fullName evidence="7">Serine/threonine protein kinase</fullName>
    </submittedName>
</protein>
<evidence type="ECO:0000256" key="5">
    <source>
        <dbReference type="PROSITE-ProRule" id="PRU10141"/>
    </source>
</evidence>
<accession>A0A5A9ZGA9</accession>
<evidence type="ECO:0000256" key="3">
    <source>
        <dbReference type="ARBA" id="ARBA00022777"/>
    </source>
</evidence>
<dbReference type="GO" id="GO:0005524">
    <property type="term" value="F:ATP binding"/>
    <property type="evidence" value="ECO:0007669"/>
    <property type="project" value="UniProtKB-UniRule"/>
</dbReference>
<dbReference type="EMBL" id="VDFC01000125">
    <property type="protein sequence ID" value="KAA0916190.1"/>
    <property type="molecule type" value="Genomic_DNA"/>
</dbReference>
<keyword evidence="4 5" id="KW-0067">ATP-binding</keyword>
<proteinExistence type="predicted"/>
<keyword evidence="7" id="KW-0723">Serine/threonine-protein kinase</keyword>
<dbReference type="PANTHER" id="PTHR43289">
    <property type="entry name" value="MITOGEN-ACTIVATED PROTEIN KINASE KINASE KINASE 20-RELATED"/>
    <property type="match status" value="1"/>
</dbReference>
<reference evidence="7 8" key="1">
    <citation type="submission" date="2019-05" db="EMBL/GenBank/DDBJ databases">
        <authorList>
            <person name="Hariharan J."/>
            <person name="Choudoir M.J."/>
            <person name="Diebold P."/>
            <person name="Panke-Buisse K."/>
            <person name="Buckley D.H."/>
        </authorList>
    </citation>
    <scope>NUCLEOTIDE SEQUENCE [LARGE SCALE GENOMIC DNA]</scope>
    <source>
        <strain evidence="7 8">SUN51</strain>
    </source>
</reference>
<dbReference type="Gene3D" id="3.30.200.20">
    <property type="entry name" value="Phosphorylase Kinase, domain 1"/>
    <property type="match status" value="1"/>
</dbReference>
<sequence length="309" mass="31801">MRALGAHDPEVLGGHRLLARLGSGGMGTVYLARSPAGALVAVKVIRAEHAADPAFRARFRREARLATGLAGRWVVPVTAADAEAPAPWLATAFVPGPSLAEAVGAHGALPPSAVLTLGACLAEALDGLRAAGLVHRDVKPGNILLALDGPRLIDFGIAGGALATALTAPDAVVGTPGYLSPEQTRAHGDRVGPASDVFSLGCVLVHATTARRPFGTGDAAAVLYRTVHEQPDLAGLDRLPPPVREAVARCLAKDPRRRPAAAELRDVLVAHGGDTGGPRDWLPPAVLRLVAERSARALDPPPRRSGPVP</sequence>
<comment type="caution">
    <text evidence="7">The sequence shown here is derived from an EMBL/GenBank/DDBJ whole genome shotgun (WGS) entry which is preliminary data.</text>
</comment>
<dbReference type="PANTHER" id="PTHR43289:SF34">
    <property type="entry name" value="SERINE_THREONINE-PROTEIN KINASE YBDM-RELATED"/>
    <property type="match status" value="1"/>
</dbReference>
<evidence type="ECO:0000256" key="4">
    <source>
        <dbReference type="ARBA" id="ARBA00022840"/>
    </source>
</evidence>
<dbReference type="Gene3D" id="1.10.510.10">
    <property type="entry name" value="Transferase(Phosphotransferase) domain 1"/>
    <property type="match status" value="1"/>
</dbReference>
<evidence type="ECO:0000256" key="1">
    <source>
        <dbReference type="ARBA" id="ARBA00022679"/>
    </source>
</evidence>
<dbReference type="RefSeq" id="WP_149516014.1">
    <property type="nucleotide sequence ID" value="NZ_VDFC01000125.1"/>
</dbReference>
<dbReference type="GO" id="GO:0004674">
    <property type="term" value="F:protein serine/threonine kinase activity"/>
    <property type="evidence" value="ECO:0007669"/>
    <property type="project" value="UniProtKB-KW"/>
</dbReference>
<keyword evidence="1" id="KW-0808">Transferase</keyword>
<dbReference type="InterPro" id="IPR017441">
    <property type="entry name" value="Protein_kinase_ATP_BS"/>
</dbReference>
<feature type="domain" description="Protein kinase" evidence="6">
    <location>
        <begin position="15"/>
        <end position="282"/>
    </location>
</feature>
<keyword evidence="2 5" id="KW-0547">Nucleotide-binding</keyword>
<evidence type="ECO:0000313" key="7">
    <source>
        <dbReference type="EMBL" id="KAA0916190.1"/>
    </source>
</evidence>
<evidence type="ECO:0000259" key="6">
    <source>
        <dbReference type="PROSITE" id="PS50011"/>
    </source>
</evidence>